<dbReference type="KEGG" id="psco:LY89DRAFT_498174"/>
<dbReference type="PANTHER" id="PTHR33048">
    <property type="entry name" value="PTH11-LIKE INTEGRAL MEMBRANE PROTEIN (AFU_ORTHOLOGUE AFUA_5G11245)"/>
    <property type="match status" value="1"/>
</dbReference>
<evidence type="ECO:0000313" key="9">
    <source>
        <dbReference type="Proteomes" id="UP000070700"/>
    </source>
</evidence>
<evidence type="ECO:0000313" key="8">
    <source>
        <dbReference type="EMBL" id="KUJ18509.1"/>
    </source>
</evidence>
<dbReference type="Proteomes" id="UP000070700">
    <property type="component" value="Unassembled WGS sequence"/>
</dbReference>
<organism evidence="8 9">
    <name type="scientific">Mollisia scopiformis</name>
    <name type="common">Conifer needle endophyte fungus</name>
    <name type="synonym">Phialocephala scopiformis</name>
    <dbReference type="NCBI Taxonomy" id="149040"/>
    <lineage>
        <taxon>Eukaryota</taxon>
        <taxon>Fungi</taxon>
        <taxon>Dikarya</taxon>
        <taxon>Ascomycota</taxon>
        <taxon>Pezizomycotina</taxon>
        <taxon>Leotiomycetes</taxon>
        <taxon>Helotiales</taxon>
        <taxon>Mollisiaceae</taxon>
        <taxon>Mollisia</taxon>
    </lineage>
</organism>
<dbReference type="GO" id="GO:0016020">
    <property type="term" value="C:membrane"/>
    <property type="evidence" value="ECO:0007669"/>
    <property type="project" value="UniProtKB-SubCell"/>
</dbReference>
<proteinExistence type="inferred from homology"/>
<sequence>MCANNTMQADLAICVQSNCNATEQILAATVAQDDICEGIPTPSRSRAIIQCVIVISAITFPIIALRCLSRYLISRHLWWDDWMILLCAVLLVPMAVIPILNANRGFGKHFYNIPPQNIPSLRELYYISQIFYAIVHPAAKISILLLYLRIFPDKTFQLITKIAIGIMVVHILAFVFVVIFQCVPIKSIWDTSIQGRCLNLNLIAYSGGIVSIVEDLIVILLPIRQLTELSFTTKKKIALAFMLSLGSFACITSMVRLKYIVQFNTSIDQTWDDVDSTIWSIIEVYTAVICSCLISLRPLIVKYIPELFSTSQRWKSNISNRVRSSWFGELAWRDRQRGERRLWYEDKPLPNLPITKTTELVVVWMRESQIGLVAPQRTKTMTTIHSNRSFF</sequence>
<evidence type="ECO:0000256" key="1">
    <source>
        <dbReference type="ARBA" id="ARBA00004141"/>
    </source>
</evidence>
<keyword evidence="2 6" id="KW-0812">Transmembrane</keyword>
<dbReference type="Pfam" id="PF20684">
    <property type="entry name" value="Fung_rhodopsin"/>
    <property type="match status" value="1"/>
</dbReference>
<dbReference type="GeneID" id="28817663"/>
<comment type="similarity">
    <text evidence="5">Belongs to the SAT4 family.</text>
</comment>
<feature type="domain" description="Rhodopsin" evidence="7">
    <location>
        <begin position="65"/>
        <end position="301"/>
    </location>
</feature>
<gene>
    <name evidence="8" type="ORF">LY89DRAFT_498174</name>
</gene>
<protein>
    <recommendedName>
        <fullName evidence="7">Rhodopsin domain-containing protein</fullName>
    </recommendedName>
</protein>
<feature type="transmembrane region" description="Helical" evidence="6">
    <location>
        <begin position="162"/>
        <end position="183"/>
    </location>
</feature>
<feature type="transmembrane region" description="Helical" evidence="6">
    <location>
        <begin position="47"/>
        <end position="65"/>
    </location>
</feature>
<dbReference type="PANTHER" id="PTHR33048:SF47">
    <property type="entry name" value="INTEGRAL MEMBRANE PROTEIN-RELATED"/>
    <property type="match status" value="1"/>
</dbReference>
<comment type="subcellular location">
    <subcellularLocation>
        <location evidence="1">Membrane</location>
        <topology evidence="1">Multi-pass membrane protein</topology>
    </subcellularLocation>
</comment>
<dbReference type="AlphaFoldDB" id="A0A194XED8"/>
<evidence type="ECO:0000256" key="5">
    <source>
        <dbReference type="ARBA" id="ARBA00038359"/>
    </source>
</evidence>
<name>A0A194XED8_MOLSC</name>
<keyword evidence="9" id="KW-1185">Reference proteome</keyword>
<dbReference type="OrthoDB" id="5329176at2759"/>
<dbReference type="InParanoid" id="A0A194XED8"/>
<dbReference type="InterPro" id="IPR052337">
    <property type="entry name" value="SAT4-like"/>
</dbReference>
<feature type="transmembrane region" description="Helical" evidence="6">
    <location>
        <begin position="237"/>
        <end position="257"/>
    </location>
</feature>
<keyword evidence="4 6" id="KW-0472">Membrane</keyword>
<dbReference type="RefSeq" id="XP_018072864.1">
    <property type="nucleotide sequence ID" value="XM_018207937.1"/>
</dbReference>
<dbReference type="InterPro" id="IPR049326">
    <property type="entry name" value="Rhodopsin_dom_fungi"/>
</dbReference>
<feature type="transmembrane region" description="Helical" evidence="6">
    <location>
        <begin position="277"/>
        <end position="296"/>
    </location>
</feature>
<evidence type="ECO:0000256" key="4">
    <source>
        <dbReference type="ARBA" id="ARBA00023136"/>
    </source>
</evidence>
<accession>A0A194XED8</accession>
<reference evidence="8 9" key="1">
    <citation type="submission" date="2015-10" db="EMBL/GenBank/DDBJ databases">
        <title>Full genome of DAOMC 229536 Phialocephala scopiformis, a fungal endophyte of spruce producing the potent anti-insectan compound rugulosin.</title>
        <authorList>
            <consortium name="DOE Joint Genome Institute"/>
            <person name="Walker A.K."/>
            <person name="Frasz S.L."/>
            <person name="Seifert K.A."/>
            <person name="Miller J.D."/>
            <person name="Mondo S.J."/>
            <person name="Labutti K."/>
            <person name="Lipzen A."/>
            <person name="Dockter R."/>
            <person name="Kennedy M."/>
            <person name="Grigoriev I.V."/>
            <person name="Spatafora J.W."/>
        </authorList>
    </citation>
    <scope>NUCLEOTIDE SEQUENCE [LARGE SCALE GENOMIC DNA]</scope>
    <source>
        <strain evidence="8 9">CBS 120377</strain>
    </source>
</reference>
<feature type="transmembrane region" description="Helical" evidence="6">
    <location>
        <begin position="77"/>
        <end position="100"/>
    </location>
</feature>
<evidence type="ECO:0000256" key="6">
    <source>
        <dbReference type="SAM" id="Phobius"/>
    </source>
</evidence>
<keyword evidence="3 6" id="KW-1133">Transmembrane helix</keyword>
<evidence type="ECO:0000256" key="3">
    <source>
        <dbReference type="ARBA" id="ARBA00022989"/>
    </source>
</evidence>
<dbReference type="EMBL" id="KQ947412">
    <property type="protein sequence ID" value="KUJ18509.1"/>
    <property type="molecule type" value="Genomic_DNA"/>
</dbReference>
<feature type="transmembrane region" description="Helical" evidence="6">
    <location>
        <begin position="130"/>
        <end position="150"/>
    </location>
</feature>
<evidence type="ECO:0000256" key="2">
    <source>
        <dbReference type="ARBA" id="ARBA00022692"/>
    </source>
</evidence>
<feature type="transmembrane region" description="Helical" evidence="6">
    <location>
        <begin position="203"/>
        <end position="225"/>
    </location>
</feature>
<evidence type="ECO:0000259" key="7">
    <source>
        <dbReference type="Pfam" id="PF20684"/>
    </source>
</evidence>